<feature type="region of interest" description="Disordered" evidence="1">
    <location>
        <begin position="1"/>
        <end position="31"/>
    </location>
</feature>
<name>A0A0A9AT98_ARUDO</name>
<protein>
    <submittedName>
        <fullName evidence="2">Uncharacterized protein</fullName>
    </submittedName>
</protein>
<evidence type="ECO:0000313" key="2">
    <source>
        <dbReference type="EMBL" id="JAD50332.1"/>
    </source>
</evidence>
<proteinExistence type="predicted"/>
<evidence type="ECO:0000256" key="1">
    <source>
        <dbReference type="SAM" id="MobiDB-lite"/>
    </source>
</evidence>
<reference evidence="2" key="2">
    <citation type="journal article" date="2015" name="Data Brief">
        <title>Shoot transcriptome of the giant reed, Arundo donax.</title>
        <authorList>
            <person name="Barrero R.A."/>
            <person name="Guerrero F.D."/>
            <person name="Moolhuijzen P."/>
            <person name="Goolsby J.A."/>
            <person name="Tidwell J."/>
            <person name="Bellgard S.E."/>
            <person name="Bellgard M.I."/>
        </authorList>
    </citation>
    <scope>NUCLEOTIDE SEQUENCE</scope>
    <source>
        <tissue evidence="2">Shoot tissue taken approximately 20 cm above the soil surface</tissue>
    </source>
</reference>
<organism evidence="2">
    <name type="scientific">Arundo donax</name>
    <name type="common">Giant reed</name>
    <name type="synonym">Donax arundinaceus</name>
    <dbReference type="NCBI Taxonomy" id="35708"/>
    <lineage>
        <taxon>Eukaryota</taxon>
        <taxon>Viridiplantae</taxon>
        <taxon>Streptophyta</taxon>
        <taxon>Embryophyta</taxon>
        <taxon>Tracheophyta</taxon>
        <taxon>Spermatophyta</taxon>
        <taxon>Magnoliopsida</taxon>
        <taxon>Liliopsida</taxon>
        <taxon>Poales</taxon>
        <taxon>Poaceae</taxon>
        <taxon>PACMAD clade</taxon>
        <taxon>Arundinoideae</taxon>
        <taxon>Arundineae</taxon>
        <taxon>Arundo</taxon>
    </lineage>
</organism>
<dbReference type="EMBL" id="GBRH01247563">
    <property type="protein sequence ID" value="JAD50332.1"/>
    <property type="molecule type" value="Transcribed_RNA"/>
</dbReference>
<accession>A0A0A9AT98</accession>
<dbReference type="AlphaFoldDB" id="A0A0A9AT98"/>
<sequence>MASVHGELKPAPPPPAGARIAGDAGDLRAAD</sequence>
<reference evidence="2" key="1">
    <citation type="submission" date="2014-09" db="EMBL/GenBank/DDBJ databases">
        <authorList>
            <person name="Magalhaes I.L.F."/>
            <person name="Oliveira U."/>
            <person name="Santos F.R."/>
            <person name="Vidigal T.H.D.A."/>
            <person name="Brescovit A.D."/>
            <person name="Santos A.J."/>
        </authorList>
    </citation>
    <scope>NUCLEOTIDE SEQUENCE</scope>
    <source>
        <tissue evidence="2">Shoot tissue taken approximately 20 cm above the soil surface</tissue>
    </source>
</reference>